<comment type="caution">
    <text evidence="2">The sequence shown here is derived from an EMBL/GenBank/DDBJ whole genome shotgun (WGS) entry which is preliminary data.</text>
</comment>
<feature type="transmembrane region" description="Helical" evidence="1">
    <location>
        <begin position="54"/>
        <end position="72"/>
    </location>
</feature>
<protein>
    <submittedName>
        <fullName evidence="2">Uncharacterized protein</fullName>
    </submittedName>
</protein>
<keyword evidence="3" id="KW-1185">Reference proteome</keyword>
<keyword evidence="1" id="KW-0472">Membrane</keyword>
<gene>
    <name evidence="2" type="ORF">BJY26_000449</name>
</gene>
<keyword evidence="1" id="KW-0812">Transmembrane</keyword>
<feature type="transmembrane region" description="Helical" evidence="1">
    <location>
        <begin position="204"/>
        <end position="223"/>
    </location>
</feature>
<feature type="transmembrane region" description="Helical" evidence="1">
    <location>
        <begin position="132"/>
        <end position="152"/>
    </location>
</feature>
<keyword evidence="1" id="KW-1133">Transmembrane helix</keyword>
<accession>A0A7Z0D107</accession>
<dbReference type="Proteomes" id="UP000539111">
    <property type="component" value="Unassembled WGS sequence"/>
</dbReference>
<feature type="transmembrane region" description="Helical" evidence="1">
    <location>
        <begin position="84"/>
        <end position="105"/>
    </location>
</feature>
<evidence type="ECO:0000256" key="1">
    <source>
        <dbReference type="SAM" id="Phobius"/>
    </source>
</evidence>
<dbReference type="AlphaFoldDB" id="A0A7Z0D107"/>
<feature type="transmembrane region" description="Helical" evidence="1">
    <location>
        <begin position="21"/>
        <end position="42"/>
    </location>
</feature>
<sequence length="228" mass="24931">MNRAFKVARLQLANKWTLIGIPLVILAAGILVSLAIFTFIPGGSEKFSGAGQAPLWYFFAVGIQSLTLTFPFSQGLSVSRRAYYIGTVGLVLVLTLLWGVLYYLLGLLEDATNGWGVQGHLFHFPWVSDGPWYRTVLFFWIATMFLFFIGFWSATLYKRWRATGLLVAGIAVAALLVAIIVVVNLSNGWIAVGSWFAAQTSLSIGGYVAIIVALLGIGSFLTLRRTTP</sequence>
<name>A0A7Z0D107_9MICO</name>
<organism evidence="2 3">
    <name type="scientific">Spelaeicoccus albus</name>
    <dbReference type="NCBI Taxonomy" id="1280376"/>
    <lineage>
        <taxon>Bacteria</taxon>
        <taxon>Bacillati</taxon>
        <taxon>Actinomycetota</taxon>
        <taxon>Actinomycetes</taxon>
        <taxon>Micrococcales</taxon>
        <taxon>Brevibacteriaceae</taxon>
        <taxon>Spelaeicoccus</taxon>
    </lineage>
</organism>
<dbReference type="RefSeq" id="WP_179425289.1">
    <property type="nucleotide sequence ID" value="NZ_JACBZP010000001.1"/>
</dbReference>
<evidence type="ECO:0000313" key="3">
    <source>
        <dbReference type="Proteomes" id="UP000539111"/>
    </source>
</evidence>
<proteinExistence type="predicted"/>
<reference evidence="2 3" key="1">
    <citation type="submission" date="2020-07" db="EMBL/GenBank/DDBJ databases">
        <title>Sequencing the genomes of 1000 actinobacteria strains.</title>
        <authorList>
            <person name="Klenk H.-P."/>
        </authorList>
    </citation>
    <scope>NUCLEOTIDE SEQUENCE [LARGE SCALE GENOMIC DNA]</scope>
    <source>
        <strain evidence="2 3">DSM 26341</strain>
    </source>
</reference>
<evidence type="ECO:0000313" key="2">
    <source>
        <dbReference type="EMBL" id="NYI66143.1"/>
    </source>
</evidence>
<feature type="transmembrane region" description="Helical" evidence="1">
    <location>
        <begin position="164"/>
        <end position="184"/>
    </location>
</feature>
<dbReference type="EMBL" id="JACBZP010000001">
    <property type="protein sequence ID" value="NYI66143.1"/>
    <property type="molecule type" value="Genomic_DNA"/>
</dbReference>